<sequence length="311" mass="33995">MKSSIYLSLLICASLASCNQTKDADAYGNFEATETIVSAEANGKIKSILLSEGDVISAGTLVAEIDPSILAQQKNIVEANIRTVKSKSPAIEAQLNVLQNQIASSESQRKTFAYELNRVSNLLANGAATPKQVDDIQAQITQLDKQIITQKSQMKAQEIALKSQAKTITNEAAGLKEQINQIQLQLDQAKVLNPINGTVTAKFVEANEIVSYGKPLYKIADLSNLILRAYFSGDQLSQVKLNQSVKVRIDEAAGAYKTYTGKVIWVSPKSEFTPKIIQTKQDRVNFVYAVKIKVMNDGRLKMGMPAEVILN</sequence>
<dbReference type="Gene3D" id="2.40.50.100">
    <property type="match status" value="2"/>
</dbReference>
<evidence type="ECO:0000256" key="2">
    <source>
        <dbReference type="ARBA" id="ARBA00023054"/>
    </source>
</evidence>
<protein>
    <submittedName>
        <fullName evidence="5">HlyD family efflux transporter periplasmic adaptor subunit</fullName>
    </submittedName>
</protein>
<dbReference type="InterPro" id="IPR050465">
    <property type="entry name" value="UPF0194_transport"/>
</dbReference>
<dbReference type="EMBL" id="SEWY01000001">
    <property type="protein sequence ID" value="TBH75158.1"/>
    <property type="molecule type" value="Genomic_DNA"/>
</dbReference>
<accession>A0A4Q9BIK4</accession>
<dbReference type="GO" id="GO:0030313">
    <property type="term" value="C:cell envelope"/>
    <property type="evidence" value="ECO:0007669"/>
    <property type="project" value="UniProtKB-SubCell"/>
</dbReference>
<feature type="domain" description="Multidrug resistance protein MdtA-like barrel-sandwich hybrid" evidence="4">
    <location>
        <begin position="37"/>
        <end position="216"/>
    </location>
</feature>
<evidence type="ECO:0000256" key="1">
    <source>
        <dbReference type="ARBA" id="ARBA00004196"/>
    </source>
</evidence>
<reference evidence="5 6" key="1">
    <citation type="submission" date="2019-02" db="EMBL/GenBank/DDBJ databases">
        <title>Genome of a new Bacteroidetes strain.</title>
        <authorList>
            <person name="Pitt A."/>
        </authorList>
    </citation>
    <scope>NUCLEOTIDE SEQUENCE [LARGE SCALE GENOMIC DNA]</scope>
    <source>
        <strain evidence="5 6">103A-SOEBACH</strain>
    </source>
</reference>
<evidence type="ECO:0000256" key="3">
    <source>
        <dbReference type="SAM" id="Coils"/>
    </source>
</evidence>
<evidence type="ECO:0000313" key="5">
    <source>
        <dbReference type="EMBL" id="TBH75158.1"/>
    </source>
</evidence>
<dbReference type="PANTHER" id="PTHR32347:SF23">
    <property type="entry name" value="BLL5650 PROTEIN"/>
    <property type="match status" value="1"/>
</dbReference>
<dbReference type="SUPFAM" id="SSF111369">
    <property type="entry name" value="HlyD-like secretion proteins"/>
    <property type="match status" value="1"/>
</dbReference>
<dbReference type="RefSeq" id="WP_130922352.1">
    <property type="nucleotide sequence ID" value="NZ_SEWY01000001.1"/>
</dbReference>
<name>A0A4Q9BIK4_9BACT</name>
<dbReference type="AlphaFoldDB" id="A0A4Q9BIK4"/>
<dbReference type="Gene3D" id="2.40.30.170">
    <property type="match status" value="1"/>
</dbReference>
<dbReference type="PROSITE" id="PS51257">
    <property type="entry name" value="PROKAR_LIPOPROTEIN"/>
    <property type="match status" value="1"/>
</dbReference>
<comment type="subcellular location">
    <subcellularLocation>
        <location evidence="1">Cell envelope</location>
    </subcellularLocation>
</comment>
<organism evidence="5 6">
    <name type="scientific">Aquirufa antheringensis</name>
    <dbReference type="NCBI Taxonomy" id="2516559"/>
    <lineage>
        <taxon>Bacteria</taxon>
        <taxon>Pseudomonadati</taxon>
        <taxon>Bacteroidota</taxon>
        <taxon>Cytophagia</taxon>
        <taxon>Cytophagales</taxon>
        <taxon>Flectobacillaceae</taxon>
        <taxon>Aquirufa</taxon>
    </lineage>
</organism>
<dbReference type="InterPro" id="IPR058625">
    <property type="entry name" value="MdtA-like_BSH"/>
</dbReference>
<keyword evidence="2 3" id="KW-0175">Coiled coil</keyword>
<gene>
    <name evidence="5" type="ORF">EWU20_00880</name>
</gene>
<proteinExistence type="predicted"/>
<dbReference type="Pfam" id="PF25917">
    <property type="entry name" value="BSH_RND"/>
    <property type="match status" value="1"/>
</dbReference>
<dbReference type="PANTHER" id="PTHR32347">
    <property type="entry name" value="EFFLUX SYSTEM COMPONENT YKNX-RELATED"/>
    <property type="match status" value="1"/>
</dbReference>
<evidence type="ECO:0000259" key="4">
    <source>
        <dbReference type="Pfam" id="PF25917"/>
    </source>
</evidence>
<dbReference type="OrthoDB" id="9778236at2"/>
<dbReference type="Proteomes" id="UP000293583">
    <property type="component" value="Unassembled WGS sequence"/>
</dbReference>
<comment type="caution">
    <text evidence="5">The sequence shown here is derived from an EMBL/GenBank/DDBJ whole genome shotgun (WGS) entry which is preliminary data.</text>
</comment>
<feature type="coiled-coil region" evidence="3">
    <location>
        <begin position="165"/>
        <end position="192"/>
    </location>
</feature>
<evidence type="ECO:0000313" key="6">
    <source>
        <dbReference type="Proteomes" id="UP000293583"/>
    </source>
</evidence>
<keyword evidence="6" id="KW-1185">Reference proteome</keyword>